<feature type="chain" id="PRO_5045470773" evidence="1">
    <location>
        <begin position="28"/>
        <end position="215"/>
    </location>
</feature>
<proteinExistence type="predicted"/>
<evidence type="ECO:0000313" key="3">
    <source>
        <dbReference type="RefSeq" id="XP_013794934.2"/>
    </source>
</evidence>
<dbReference type="InterPro" id="IPR010276">
    <property type="entry name" value="Allatostatin"/>
</dbReference>
<dbReference type="GeneID" id="106478901"/>
<keyword evidence="2" id="KW-1185">Reference proteome</keyword>
<gene>
    <name evidence="3" type="primary">LOC106478901</name>
</gene>
<dbReference type="Pfam" id="PF05953">
    <property type="entry name" value="Allatostatin"/>
    <property type="match status" value="4"/>
</dbReference>
<keyword evidence="1" id="KW-0732">Signal</keyword>
<evidence type="ECO:0000256" key="1">
    <source>
        <dbReference type="SAM" id="SignalP"/>
    </source>
</evidence>
<dbReference type="Proteomes" id="UP000694941">
    <property type="component" value="Unplaced"/>
</dbReference>
<sequence length="215" mass="25666">MFSRITRGVLFAWGFLWMTQLITISLGEEREDTQDPSYTEKKRTQDLYRFGLGKRRQHFDDFESKKADQMYSFGLGKRDSFIYPYDFLSEHPGHQSSFSNNKRVPQQFAFGLGKRILLPHMYNLDDKRDFTYDFGLGKRNDERERFSFGLGKRQEKHFDFGLGKRSSLESDIPREYEDFIKRRFHFGLGKREDREYSFGLGRKKRETNAARDLIN</sequence>
<evidence type="ECO:0000313" key="2">
    <source>
        <dbReference type="Proteomes" id="UP000694941"/>
    </source>
</evidence>
<accession>A0ABM1C664</accession>
<name>A0ABM1C664_LIMPO</name>
<dbReference type="RefSeq" id="XP_013794934.2">
    <property type="nucleotide sequence ID" value="XM_013939480.2"/>
</dbReference>
<organism evidence="2 3">
    <name type="scientific">Limulus polyphemus</name>
    <name type="common">Atlantic horseshoe crab</name>
    <dbReference type="NCBI Taxonomy" id="6850"/>
    <lineage>
        <taxon>Eukaryota</taxon>
        <taxon>Metazoa</taxon>
        <taxon>Ecdysozoa</taxon>
        <taxon>Arthropoda</taxon>
        <taxon>Chelicerata</taxon>
        <taxon>Merostomata</taxon>
        <taxon>Xiphosura</taxon>
        <taxon>Limulidae</taxon>
        <taxon>Limulus</taxon>
    </lineage>
</organism>
<feature type="signal peptide" evidence="1">
    <location>
        <begin position="1"/>
        <end position="27"/>
    </location>
</feature>
<reference evidence="3" key="1">
    <citation type="submission" date="2025-08" db="UniProtKB">
        <authorList>
            <consortium name="RefSeq"/>
        </authorList>
    </citation>
    <scope>IDENTIFICATION</scope>
    <source>
        <tissue evidence="3">Muscle</tissue>
    </source>
</reference>
<protein>
    <submittedName>
        <fullName evidence="3">Allatostatins-like</fullName>
    </submittedName>
</protein>